<dbReference type="Gene3D" id="3.30.1540.10">
    <property type="entry name" value="formyl-coa transferase, domain 3"/>
    <property type="match status" value="1"/>
</dbReference>
<proteinExistence type="predicted"/>
<protein>
    <submittedName>
        <fullName evidence="1">CoA transferase</fullName>
    </submittedName>
</protein>
<dbReference type="RefSeq" id="WP_344252291.1">
    <property type="nucleotide sequence ID" value="NZ_BAAARE010000001.1"/>
</dbReference>
<organism evidence="1 2">
    <name type="scientific">Terrabacter carboxydivorans</name>
    <dbReference type="NCBI Taxonomy" id="619730"/>
    <lineage>
        <taxon>Bacteria</taxon>
        <taxon>Bacillati</taxon>
        <taxon>Actinomycetota</taxon>
        <taxon>Actinomycetes</taxon>
        <taxon>Micrococcales</taxon>
        <taxon>Intrasporangiaceae</taxon>
        <taxon>Terrabacter</taxon>
    </lineage>
</organism>
<reference evidence="1 2" key="1">
    <citation type="journal article" date="2019" name="Int. J. Syst. Evol. Microbiol.">
        <title>The Global Catalogue of Microorganisms (GCM) 10K type strain sequencing project: providing services to taxonomists for standard genome sequencing and annotation.</title>
        <authorList>
            <consortium name="The Broad Institute Genomics Platform"/>
            <consortium name="The Broad Institute Genome Sequencing Center for Infectious Disease"/>
            <person name="Wu L."/>
            <person name="Ma J."/>
        </authorList>
    </citation>
    <scope>NUCLEOTIDE SEQUENCE [LARGE SCALE GENOMIC DNA]</scope>
    <source>
        <strain evidence="1 2">JCM 16259</strain>
    </source>
</reference>
<accession>A0ABN3KS71</accession>
<name>A0ABN3KS71_9MICO</name>
<dbReference type="Gene3D" id="3.40.50.10540">
    <property type="entry name" value="Crotonobetainyl-coa:carnitine coa-transferase, domain 1"/>
    <property type="match status" value="1"/>
</dbReference>
<dbReference type="GO" id="GO:0016740">
    <property type="term" value="F:transferase activity"/>
    <property type="evidence" value="ECO:0007669"/>
    <property type="project" value="UniProtKB-KW"/>
</dbReference>
<sequence length="300" mass="30793">MGPTPIPPLRGVRVVSLAVNLPGPLACARLMSLGAEVCKVEPPSGDPLRTVAPGWYAELTAGQEVVTIDLKRVEGRAELDRRLSGADVLLTSMRPSALVRLGLLSLVERHGLVLVEIVGYDGDRADEAGHDLTYQAAWGTLDPPSMPLVPLVDLLGGERAVSATLAGIRRRQLGEPCAHERVVLDDAAAAASAGVRHGLTGSGDVLGGGSAAYGLYPSADGYVAVAAIEPHFGERLAVSIGATRDELEAELASETSAHWEALGRALDIPIVAVHQPGAAMARPVAITASAAASGAASGLV</sequence>
<gene>
    <name evidence="1" type="ORF">GCM10009858_02370</name>
</gene>
<dbReference type="InterPro" id="IPR050509">
    <property type="entry name" value="CoA-transferase_III"/>
</dbReference>
<dbReference type="Proteomes" id="UP001500730">
    <property type="component" value="Unassembled WGS sequence"/>
</dbReference>
<dbReference type="InterPro" id="IPR003673">
    <property type="entry name" value="CoA-Trfase_fam_III"/>
</dbReference>
<dbReference type="PANTHER" id="PTHR48228:SF5">
    <property type="entry name" value="ALPHA-METHYLACYL-COA RACEMASE"/>
    <property type="match status" value="1"/>
</dbReference>
<evidence type="ECO:0000313" key="2">
    <source>
        <dbReference type="Proteomes" id="UP001500730"/>
    </source>
</evidence>
<keyword evidence="2" id="KW-1185">Reference proteome</keyword>
<keyword evidence="1" id="KW-0808">Transferase</keyword>
<comment type="caution">
    <text evidence="1">The sequence shown here is derived from an EMBL/GenBank/DDBJ whole genome shotgun (WGS) entry which is preliminary data.</text>
</comment>
<dbReference type="EMBL" id="BAAARE010000001">
    <property type="protein sequence ID" value="GAA2468561.1"/>
    <property type="molecule type" value="Genomic_DNA"/>
</dbReference>
<dbReference type="PANTHER" id="PTHR48228">
    <property type="entry name" value="SUCCINYL-COA--D-CITRAMALATE COA-TRANSFERASE"/>
    <property type="match status" value="1"/>
</dbReference>
<dbReference type="InterPro" id="IPR023606">
    <property type="entry name" value="CoA-Trfase_III_dom_1_sf"/>
</dbReference>
<evidence type="ECO:0000313" key="1">
    <source>
        <dbReference type="EMBL" id="GAA2468561.1"/>
    </source>
</evidence>
<dbReference type="Pfam" id="PF02515">
    <property type="entry name" value="CoA_transf_3"/>
    <property type="match status" value="1"/>
</dbReference>
<dbReference type="SUPFAM" id="SSF89796">
    <property type="entry name" value="CoA-transferase family III (CaiB/BaiF)"/>
    <property type="match status" value="1"/>
</dbReference>
<dbReference type="InterPro" id="IPR044855">
    <property type="entry name" value="CoA-Trfase_III_dom3_sf"/>
</dbReference>